<dbReference type="BioGRID-ORCS" id="3885585">
    <property type="hits" value="0 hits in 1 CRISPR screen"/>
</dbReference>
<reference evidence="3 5" key="6">
    <citation type="journal article" date="2005" name="PLoS Comput. Biol.">
        <title>Combined evidence annotation of transposable elements in genome sequences.</title>
        <authorList>
            <person name="Quesneville H."/>
            <person name="Bergman C.M."/>
            <person name="Andrieu O."/>
            <person name="Autard D."/>
            <person name="Nouaud D."/>
            <person name="Ashburner M."/>
            <person name="Anxolabehere D."/>
        </authorList>
    </citation>
    <scope>NUCLEOTIDE SEQUENCE [LARGE SCALE GENOMIC DNA]</scope>
    <source>
        <strain evidence="5">Berkeley</strain>
    </source>
</reference>
<dbReference type="eggNOG" id="ENOG502SFYJ">
    <property type="taxonomic scope" value="Eukaryota"/>
</dbReference>
<dbReference type="RefSeq" id="NP_001034068.2">
    <property type="nucleotide sequence ID" value="NM_001038979.2"/>
</dbReference>
<protein>
    <recommendedName>
        <fullName evidence="6">Generative cell specific-1/HAP2 domain-containing protein</fullName>
    </recommendedName>
</protein>
<evidence type="ECO:0000256" key="2">
    <source>
        <dbReference type="SAM" id="Phobius"/>
    </source>
</evidence>
<dbReference type="FlyBase" id="FBgn0054027">
    <property type="gene designation" value="CG34027"/>
</dbReference>
<evidence type="ECO:0000313" key="5">
    <source>
        <dbReference type="Proteomes" id="UP000000803"/>
    </source>
</evidence>
<dbReference type="OMA" id="PCINIDH"/>
<evidence type="ECO:0000313" key="3">
    <source>
        <dbReference type="EMBL" id="ABC66189.2"/>
    </source>
</evidence>
<keyword evidence="2" id="KW-0812">Transmembrane</keyword>
<reference evidence="3 5" key="11">
    <citation type="journal article" date="2015" name="Genome Res.">
        <title>The Release 6 reference sequence of the Drosophila melanogaster genome.</title>
        <authorList>
            <person name="Hoskins R.A."/>
            <person name="Carlson J.W."/>
            <person name="Wan K.H."/>
            <person name="Park S."/>
            <person name="Mendez I."/>
            <person name="Galle S.E."/>
            <person name="Booth B.W."/>
            <person name="Pfeiffer B.D."/>
            <person name="George R.A."/>
            <person name="Svirskas R."/>
            <person name="Krzywinski M."/>
            <person name="Schein J."/>
            <person name="Accardo M.C."/>
            <person name="Damia E."/>
            <person name="Messina G."/>
            <person name="Mendez-Lago M."/>
            <person name="de Pablos B."/>
            <person name="Demakova O.V."/>
            <person name="Andreyeva E.N."/>
            <person name="Boldyreva L.V."/>
            <person name="Marra M."/>
            <person name="Carvalho A.B."/>
            <person name="Dimitri P."/>
            <person name="Villasante A."/>
            <person name="Zhimulev I.F."/>
            <person name="Rubin G.M."/>
            <person name="Karpen G.H."/>
            <person name="Celniker S.E."/>
        </authorList>
    </citation>
    <scope>NUCLEOTIDE SEQUENCE [LARGE SCALE GENOMIC DNA]</scope>
    <source>
        <strain evidence="5">Berkeley</strain>
    </source>
</reference>
<dbReference type="ExpressionAtlas" id="Q2PDQ0">
    <property type="expression patterns" value="baseline and differential"/>
</dbReference>
<reference evidence="3 5" key="1">
    <citation type="journal article" date="2000" name="Science">
        <title>The genome sequence of Drosophila melanogaster.</title>
        <authorList>
            <person name="Adams M.D."/>
            <person name="Celniker S.E."/>
            <person name="Holt R.A."/>
            <person name="Evans C.A."/>
            <person name="Gocayne J.D."/>
            <person name="Amanatides P.G."/>
            <person name="Scherer S.E."/>
            <person name="Li P.W."/>
            <person name="Hoskins R.A."/>
            <person name="Galle R.F."/>
            <person name="George R.A."/>
            <person name="Lewis S.E."/>
            <person name="Richards S."/>
            <person name="Ashburner M."/>
            <person name="Henderson S.N."/>
            <person name="Sutton G.G."/>
            <person name="Wortman J.R."/>
            <person name="Yandell M.D."/>
            <person name="Zhang Q."/>
            <person name="Chen L.X."/>
            <person name="Brandon R.C."/>
            <person name="Rogers Y.H."/>
            <person name="Blazej R.G."/>
            <person name="Champe M."/>
            <person name="Pfeiffer B.D."/>
            <person name="Wan K.H."/>
            <person name="Doyle C."/>
            <person name="Baxter E.G."/>
            <person name="Helt G."/>
            <person name="Nelson C.R."/>
            <person name="Gabor G.L."/>
            <person name="Abril J.F."/>
            <person name="Agbayani A."/>
            <person name="An H.J."/>
            <person name="Andrews-Pfannkoch C."/>
            <person name="Baldwin D."/>
            <person name="Ballew R.M."/>
            <person name="Basu A."/>
            <person name="Baxendale J."/>
            <person name="Bayraktaroglu L."/>
            <person name="Beasley E.M."/>
            <person name="Beeson K.Y."/>
            <person name="Benos P.V."/>
            <person name="Berman B.P."/>
            <person name="Bhandari D."/>
            <person name="Bolshakov S."/>
            <person name="Borkova D."/>
            <person name="Botchan M.R."/>
            <person name="Bouck J."/>
            <person name="Brokstein P."/>
            <person name="Brottier P."/>
            <person name="Burtis K.C."/>
            <person name="Busam D.A."/>
            <person name="Butler H."/>
            <person name="Cadieu E."/>
            <person name="Center A."/>
            <person name="Chandra I."/>
            <person name="Cherry J.M."/>
            <person name="Cawley S."/>
            <person name="Dahlke C."/>
            <person name="Davenport L.B."/>
            <person name="Davies P."/>
            <person name="de Pablos B."/>
            <person name="Delcher A."/>
            <person name="Deng Z."/>
            <person name="Mays A.D."/>
            <person name="Dew I."/>
            <person name="Dietz S.M."/>
            <person name="Dodson K."/>
            <person name="Doup L.E."/>
            <person name="Downes M."/>
            <person name="Dugan-Rocha S."/>
            <person name="Dunkov B.C."/>
            <person name="Dunn P."/>
            <person name="Durbin K.J."/>
            <person name="Evangelista C.C."/>
            <person name="Ferraz C."/>
            <person name="Ferriera S."/>
            <person name="Fleischmann W."/>
            <person name="Fosler C."/>
            <person name="Gabrielian A.E."/>
            <person name="Garg N.S."/>
            <person name="Gelbart W.M."/>
            <person name="Glasser K."/>
            <person name="Glodek A."/>
            <person name="Gong F."/>
            <person name="Gorrell J.H."/>
            <person name="Gu Z."/>
            <person name="Guan P."/>
            <person name="Harris M."/>
            <person name="Harris N.L."/>
            <person name="Harvey D."/>
            <person name="Heiman T.J."/>
            <person name="Hernandez J.R."/>
            <person name="Houck J."/>
            <person name="Hostin D."/>
            <person name="Houston K.A."/>
            <person name="Howland T.J."/>
            <person name="Wei M.H."/>
            <person name="Ibegwam C."/>
            <person name="Jalali M."/>
            <person name="Kalush F."/>
            <person name="Karpen G.H."/>
            <person name="Ke Z."/>
            <person name="Kennison J.A."/>
            <person name="Ketchum K.A."/>
            <person name="Kimmel B.E."/>
            <person name="Kodira C.D."/>
            <person name="Kraft C."/>
            <person name="Kravitz S."/>
            <person name="Kulp D."/>
            <person name="Lai Z."/>
            <person name="Lasko P."/>
            <person name="Lei Y."/>
            <person name="Levitsky A.A."/>
            <person name="Li J."/>
            <person name="Li Z."/>
            <person name="Liang Y."/>
            <person name="Lin X."/>
            <person name="Liu X."/>
            <person name="Mattei B."/>
            <person name="McIntosh T.C."/>
            <person name="McLeod M.P."/>
            <person name="McPherson D."/>
            <person name="Merkulov G."/>
            <person name="Milshina N.V."/>
            <person name="Mobarry C."/>
            <person name="Morris J."/>
            <person name="Moshrefi A."/>
            <person name="Mount S.M."/>
            <person name="Moy M."/>
            <person name="Murphy B."/>
            <person name="Murphy L."/>
            <person name="Muzny D.M."/>
            <person name="Nelson D.L."/>
            <person name="Nelson D.R."/>
            <person name="Nelson K.A."/>
            <person name="Nixon K."/>
            <person name="Nusskern D.R."/>
            <person name="Pacleb J.M."/>
            <person name="Palazzolo M."/>
            <person name="Pittman G.S."/>
            <person name="Pan S."/>
            <person name="Pollard J."/>
            <person name="Puri V."/>
            <person name="Reese M.G."/>
            <person name="Reinert K."/>
            <person name="Remington K."/>
            <person name="Saunders R.D."/>
            <person name="Scheeler F."/>
            <person name="Shen H."/>
            <person name="Shue B.C."/>
            <person name="Siden-Kiamos I."/>
            <person name="Simpson M."/>
            <person name="Skupski M.P."/>
            <person name="Smith T."/>
            <person name="Spier E."/>
            <person name="Spradling A.C."/>
            <person name="Stapleton M."/>
            <person name="Strong R."/>
            <person name="Sun E."/>
            <person name="Svirskas R."/>
            <person name="Tector C."/>
            <person name="Turner R."/>
            <person name="Venter E."/>
            <person name="Wang A.H."/>
            <person name="Wang X."/>
            <person name="Wang Z.Y."/>
            <person name="Wassarman D.A."/>
            <person name="Weinstock G.M."/>
            <person name="Weissenbach J."/>
            <person name="Williams S.M."/>
            <person name="WoodageT"/>
            <person name="Worley K.C."/>
            <person name="Wu D."/>
            <person name="Yang S."/>
            <person name="Yao Q.A."/>
            <person name="Ye J."/>
            <person name="Yeh R.F."/>
            <person name="Zaveri J.S."/>
            <person name="Zhan M."/>
            <person name="Zhang G."/>
            <person name="Zhao Q."/>
            <person name="Zheng L."/>
            <person name="Zheng X.H."/>
            <person name="Zhong F.N."/>
            <person name="Zhong W."/>
            <person name="Zhou X."/>
            <person name="Zhu S."/>
            <person name="Zhu X."/>
            <person name="Smith H.O."/>
            <person name="Gibbs R.A."/>
            <person name="Myers E.W."/>
            <person name="Rubin G.M."/>
            <person name="Venter J.C."/>
        </authorList>
    </citation>
    <scope>NUCLEOTIDE SEQUENCE [LARGE SCALE GENOMIC DNA]</scope>
    <source>
        <strain evidence="5">Berkeley</strain>
    </source>
</reference>
<dbReference type="InParanoid" id="Q2PDQ0"/>
<feature type="region of interest" description="Disordered" evidence="1">
    <location>
        <begin position="228"/>
        <end position="247"/>
    </location>
</feature>
<dbReference type="IntAct" id="Q2PDQ0">
    <property type="interactions" value="1"/>
</dbReference>
<dbReference type="OrthoDB" id="8057520at2759"/>
<dbReference type="HOGENOM" id="CLU_247846_0_0_1"/>
<accession>Q2PDQ0</accession>
<dbReference type="EMBL" id="AE014297">
    <property type="protein sequence ID" value="ABC66189.2"/>
    <property type="molecule type" value="Genomic_DNA"/>
</dbReference>
<evidence type="ECO:0000313" key="4">
    <source>
        <dbReference type="FlyBase" id="FBgn0054027"/>
    </source>
</evidence>
<dbReference type="AGR" id="FB:FBgn0054027"/>
<evidence type="ECO:0008006" key="6">
    <source>
        <dbReference type="Google" id="ProtNLM"/>
    </source>
</evidence>
<keyword evidence="2" id="KW-0472">Membrane</keyword>
<reference evidence="3 5" key="3">
    <citation type="journal article" date="2002" name="Genome Biol.">
        <title>Annotation of the Drosophila melanogaster euchromatic genome: a systematic review.</title>
        <authorList>
            <person name="Misra S."/>
            <person name="Crosby M.A."/>
            <person name="Mungall C.J."/>
            <person name="Matthews B.B."/>
            <person name="Campbell K.S."/>
            <person name="Hradecky P."/>
            <person name="Huang Y."/>
            <person name="Kaminker J.S."/>
            <person name="Millburn G.H."/>
            <person name="Prochnik S.E."/>
            <person name="Smith C.D."/>
            <person name="Tupy J.L."/>
            <person name="Whitfied E.J."/>
            <person name="Bayraktaroglu L."/>
            <person name="Berman B.P."/>
            <person name="Bettencourt B.R."/>
            <person name="Celniker S.E."/>
            <person name="de Grey A.D."/>
            <person name="Drysdale R.A."/>
            <person name="Harris N.L."/>
            <person name="Richter J."/>
            <person name="Russo S."/>
            <person name="Schroeder A.J."/>
            <person name="Shu S.Q."/>
            <person name="Stapleton M."/>
            <person name="Yamada C."/>
            <person name="Ashburner M."/>
            <person name="Gelbart W.M."/>
            <person name="Rubin G.M."/>
            <person name="Lewis S.E."/>
        </authorList>
    </citation>
    <scope>GENOME REANNOTATION</scope>
    <source>
        <strain evidence="5">Berkeley</strain>
    </source>
</reference>
<feature type="region of interest" description="Disordered" evidence="1">
    <location>
        <begin position="150"/>
        <end position="172"/>
    </location>
</feature>
<organism evidence="3 5">
    <name type="scientific">Drosophila melanogaster</name>
    <name type="common">Fruit fly</name>
    <dbReference type="NCBI Taxonomy" id="7227"/>
    <lineage>
        <taxon>Eukaryota</taxon>
        <taxon>Metazoa</taxon>
        <taxon>Ecdysozoa</taxon>
        <taxon>Arthropoda</taxon>
        <taxon>Hexapoda</taxon>
        <taxon>Insecta</taxon>
        <taxon>Pterygota</taxon>
        <taxon>Neoptera</taxon>
        <taxon>Endopterygota</taxon>
        <taxon>Diptera</taxon>
        <taxon>Brachycera</taxon>
        <taxon>Muscomorpha</taxon>
        <taxon>Ephydroidea</taxon>
        <taxon>Drosophilidae</taxon>
        <taxon>Drosophila</taxon>
        <taxon>Sophophora</taxon>
    </lineage>
</organism>
<reference evidence="3 5" key="10">
    <citation type="journal article" date="2015" name="G3 (Bethesda)">
        <title>Gene Model Annotations for Drosophila melanogaster: The Rule-Benders.</title>
        <authorList>
            <consortium name="FlyBase Consortium"/>
            <person name="Crosby M.A."/>
            <person name="Gramates L.S."/>
            <person name="Dos Santos G."/>
            <person name="Matthews B.B."/>
            <person name="St Pierre S.E."/>
            <person name="Zhou P."/>
            <person name="Schroeder A.J."/>
            <person name="Falls K."/>
            <person name="Emmert D.B."/>
            <person name="Russo S.M."/>
            <person name="Gelbart W.M."/>
            <person name="null"/>
        </authorList>
    </citation>
    <scope>NUCLEOTIDE SEQUENCE [LARGE SCALE GENOMIC DNA]</scope>
    <source>
        <strain evidence="5">Berkeley</strain>
    </source>
</reference>
<feature type="compositionally biased region" description="Basic residues" evidence="1">
    <location>
        <begin position="152"/>
        <end position="164"/>
    </location>
</feature>
<dbReference type="PhylomeDB" id="Q2PDQ0"/>
<keyword evidence="2" id="KW-1133">Transmembrane helix</keyword>
<dbReference type="GeneID" id="3885585"/>
<reference evidence="3 5" key="7">
    <citation type="journal article" date="2007" name="Science">
        <title>The Release 5.1 annotation of Drosophila melanogaster heterochromatin.</title>
        <authorList>
            <person name="Smith C.D."/>
            <person name="Shu S."/>
            <person name="Mungall C.J."/>
            <person name="Karpen G.H."/>
        </authorList>
    </citation>
    <scope>NUCLEOTIDE SEQUENCE [LARGE SCALE GENOMIC DNA]</scope>
    <source>
        <strain evidence="5">Berkeley</strain>
    </source>
</reference>
<dbReference type="Proteomes" id="UP000000803">
    <property type="component" value="Chromosome 3R"/>
</dbReference>
<gene>
    <name evidence="3" type="primary">Dmel\CG34027</name>
    <name evidence="3" type="synonym">BP1028</name>
    <name evidence="3 4" type="ORF">CG34027</name>
    <name evidence="3" type="ORF">Dmel_CG34027</name>
</gene>
<sequence>MPDSMNAILIKCPENHSNKSCETQLIVNIHMNPSFDMENTEKFWVVDKVYDPSKGSTLKIISPYLIVVSRGEPVVMYPLRFLKSINNEPISVKPPYEVNNNAEHGGSASCATNEETNIKRREMRNATRLKRNQFPFLQAGKSIVSNIFGAQRQKKNTLPRRRDKRINDHQQKDLSSLGLVQILDTSVTKDYPDSSKEFVHSYKNTQSKELDNHKELLKWRDISKSKSEDFSGKSQIKTHPKENLKSLNNADDIDTTLSQEDTKNYEPQTIEAKLNKLYSNCENPEKEPVPDYLLYNRETQEARTKEINKNFDKNYVPPRKSMFDSNELPYRKNHENIKFKSPLKSPHDVQDFPYENVDKHFTLTAFPKQKSDLHEMENEKNNFMTSDNRKTNTYDFPIERENKYLKSHSIDNIYDFPQESKKHYENYKPILEKAYLPVDSIYKKKNFKGSNHQYELDFPLETVKDQYHFRNPVDGSASAMDFHSEMGRKENNFKNPDYSYSPEKSYDNSLSFKNEFESGNENINFNAPKENLNNHNFNFDTKSEYQSLPESKVNDFSWTHGNIGDESLDSIVTHHMKQRLPGNDNDFNFDHLKPASSQKYLDFSSKPKMNPYLNYPKSNSYKTFPRSRYLKRMKRSALEDRHMENDEDSDLDPKYDTDLNSLKALNLKHIDDNGEIPCDTCGGKNKKKDEKPRTMCSNTLEDPKSMEGKIENVNTKLDDAVPCDTCGGKNKKPGGKPLPSGLPSEINSLSEENEERRLPDYMIPCECCKKANRYRYTEGNLDSASCGCVTNPKVCSCESSKLSRALNNTLKEWSYTIFNMKNPVPFLTTKLRVFRRRHNTWWLVVPIVTLDSLSGIFANDDFSAVFTSHIDMIRLEKLTGFSNRNLAVPNENENTFARKRHAITLKDLQNNIGNSVLLDESNKDVSIREIKRSFNLKAQKQDSIKGLETRSIKGLGYLPVTMNALDNCPHKDKTLCLNIRDEKVPEFSIKVKIPFRENAFVMRDKHIVKISRIVTDATTKDALQISIDVINNGFQAQEFIIHICNCNILKSGSASNSARRLLQPYIGQTIIFLLPLIVGSKKNKKYNCDVIVKASTELDDNDINLAKPVDPKVGVVAKRTMDIKCHSRCFCVWRCRCHCIGKLETFINYNACERMDPKSEKEAGLIYNCPPGNEPQDVCIKDVFSDRNEEITCNLSCKVIAIALIVLILLFILGLLKAILGICITCIGRFGFDTVQPGRTYEYTSCIRIFLINCFFFIIYPFACWFKCFRPKAKDLIDASSDWDCISQDDETPECSCNKKESSSSCRLHGGQDIQDNLVLPFAPLHENGLFKDEKSDDEESHLFILEVLEESKCSLTKMMSQVLDPGQNVEQATESPSVDDMAAEEFVESLMNSQLAYRTLSSPVGGVVDIPNKYQYCVKGFFVQTISSSFEFMSFHPLSQFVGITEENEVRTLPQPQYIHSNEFSRVYANKMEVHKAGDLSVVPPPNVPCINIDHENHLESSFVKLAAQQEQIKANQK</sequence>
<reference evidence="3 5" key="2">
    <citation type="journal article" date="2002" name="Genome Biol.">
        <title>Finishing a whole-genome shotgun: release 3 of the Drosophila melanogaster euchromatic genome sequence.</title>
        <authorList>
            <person name="Celniker S.E."/>
            <person name="Wheeler D.A."/>
            <person name="Kronmiller B."/>
            <person name="Carlson J.W."/>
            <person name="Halpern A."/>
            <person name="Patel S."/>
            <person name="Adams M."/>
            <person name="Champe M."/>
            <person name="Dugan S.P."/>
            <person name="Frise E."/>
            <person name="Hodgson A."/>
            <person name="George R.A."/>
            <person name="Hoskins R.A."/>
            <person name="Laverty T."/>
            <person name="Muzny D.M."/>
            <person name="Nelson C.R."/>
            <person name="Pacleb J.M."/>
            <person name="Park S."/>
            <person name="Pfeiffer B.D."/>
            <person name="Richards S."/>
            <person name="Sodergren E.J."/>
            <person name="Svirskas R."/>
            <person name="Tabor P.E."/>
            <person name="Wan K."/>
            <person name="Stapleton M."/>
            <person name="Sutton G.G."/>
            <person name="Venter C."/>
            <person name="Weinstock G."/>
            <person name="Scherer S.E."/>
            <person name="Myers E.W."/>
            <person name="Gibbs R.A."/>
            <person name="Rubin G.M."/>
        </authorList>
    </citation>
    <scope>NUCLEOTIDE SEQUENCE [LARGE SCALE GENOMIC DNA]</scope>
    <source>
        <strain evidence="5">Berkeley</strain>
    </source>
</reference>
<proteinExistence type="predicted"/>
<dbReference type="AlphaFoldDB" id="Q2PDQ0"/>
<evidence type="ECO:0000256" key="1">
    <source>
        <dbReference type="SAM" id="MobiDB-lite"/>
    </source>
</evidence>
<reference evidence="3 5" key="5">
    <citation type="journal article" date="2002" name="Genome Biol.">
        <title>Heterochromatic sequences in a Drosophila whole-genome shotgun assembly.</title>
        <authorList>
            <person name="Hoskins R.A."/>
            <person name="Smith C.D."/>
            <person name="Carlson J.W."/>
            <person name="Carvalho A.B."/>
            <person name="Halpern A."/>
            <person name="Kaminker J.S."/>
            <person name="Kennedy C."/>
            <person name="Mungall C.J."/>
            <person name="Sullivan B.A."/>
            <person name="Sutton G.G."/>
            <person name="Yasuhara J.C."/>
            <person name="Wakimoto B.T."/>
            <person name="Myers E.W."/>
            <person name="Celniker S.E."/>
            <person name="Rubin G.M."/>
            <person name="Karpen G.H."/>
        </authorList>
    </citation>
    <scope>NUCLEOTIDE SEQUENCE [LARGE SCALE GENOMIC DNA]</scope>
    <source>
        <strain evidence="5">Berkeley</strain>
    </source>
</reference>
<reference evidence="3 5" key="9">
    <citation type="journal article" date="2015" name="G3 (Bethesda)">
        <title>Gene Model Annotations for Drosophila melanogaster: Impact of High-Throughput Data.</title>
        <authorList>
            <consortium name="FlyBase Consortium"/>
            <person name="Matthews B.B."/>
            <person name="Dos Santos G."/>
            <person name="Crosby M.A."/>
            <person name="Emmert D.B."/>
            <person name="St Pierre S.E."/>
            <person name="Gramates L.S."/>
            <person name="Zhou P."/>
            <person name="Schroeder A.J."/>
            <person name="Falls K."/>
            <person name="Strelets V."/>
            <person name="Russo S.M."/>
            <person name="Gelbart W.M."/>
            <person name="null"/>
        </authorList>
    </citation>
    <scope>NUCLEOTIDE SEQUENCE [LARGE SCALE GENOMIC DNA]</scope>
    <source>
        <strain evidence="5">Berkeley</strain>
    </source>
</reference>
<feature type="transmembrane region" description="Helical" evidence="2">
    <location>
        <begin position="1199"/>
        <end position="1224"/>
    </location>
</feature>
<dbReference type="PaxDb" id="7227-FBpp0099438"/>
<name>Q2PDQ0_DROME</name>
<reference evidence="3 5" key="4">
    <citation type="journal article" date="2002" name="Genome Biol.">
        <title>The transposable elements of the Drosophila melanogaster euchromatin: a genomics perspective.</title>
        <authorList>
            <person name="Kaminker J.S."/>
            <person name="Bergman C.M."/>
            <person name="Kronmiller B."/>
            <person name="Carlson J."/>
            <person name="Svirskas R."/>
            <person name="Patel S."/>
            <person name="Frise E."/>
            <person name="Wheeler D.A."/>
            <person name="Lewis S.E."/>
            <person name="Rubin G.M."/>
            <person name="Ashburner M."/>
            <person name="Celniker S.E."/>
        </authorList>
    </citation>
    <scope>NUCLEOTIDE SEQUENCE [LARGE SCALE GENOMIC DNA]</scope>
    <source>
        <strain evidence="5">Berkeley</strain>
    </source>
</reference>
<dbReference type="STRING" id="7227.FBpp0099438"/>
<reference evidence="3 5" key="8">
    <citation type="journal article" date="2007" name="Science">
        <title>Sequence finishing and mapping of Drosophila melanogaster heterochromatin.</title>
        <authorList>
            <person name="Hoskins R.A."/>
            <person name="Carlson J.W."/>
            <person name="Kennedy C."/>
            <person name="Acevedo D."/>
            <person name="Evans-Holm M."/>
            <person name="Frise E."/>
            <person name="Wan K.H."/>
            <person name="Park S."/>
            <person name="Mendez-Lago M."/>
            <person name="Rossi F."/>
            <person name="Villasante A."/>
            <person name="Dimitri P."/>
            <person name="Karpen G.H."/>
            <person name="Celniker S.E."/>
        </authorList>
    </citation>
    <scope>NUCLEOTIDE SEQUENCE [LARGE SCALE GENOMIC DNA]</scope>
    <source>
        <strain evidence="5">Berkeley</strain>
    </source>
</reference>
<dbReference type="KEGG" id="dme:Dmel_CG34027"/>
<feature type="region of interest" description="Disordered" evidence="1">
    <location>
        <begin position="635"/>
        <end position="654"/>
    </location>
</feature>
<feature type="transmembrane region" description="Helical" evidence="2">
    <location>
        <begin position="1245"/>
        <end position="1263"/>
    </location>
</feature>
<keyword evidence="5" id="KW-1185">Reference proteome</keyword>
<dbReference type="UCSC" id="CG34027-RA">
    <property type="organism name" value="d. melanogaster"/>
</dbReference>
<dbReference type="VEuPathDB" id="VectorBase:FBgn0054027"/>
<dbReference type="Bgee" id="FBgn0054027">
    <property type="expression patterns" value="Expressed in spermatocyte in testis and 8 other cell types or tissues"/>
</dbReference>